<dbReference type="AlphaFoldDB" id="A0A1M6VFN7"/>
<dbReference type="OrthoDB" id="9936481at2"/>
<keyword evidence="1" id="KW-0472">Membrane</keyword>
<feature type="transmembrane region" description="Helical" evidence="1">
    <location>
        <begin position="79"/>
        <end position="96"/>
    </location>
</feature>
<sequence>MTNTFLALFLTHLASTALGLALHRRLFANRAFHFPHTVGAALRDPAFRALLGLGIILPYVAGVVANTLLVGLTYAQDRYTWVLAIHTGLSILYYRAGLRATARRNRP</sequence>
<dbReference type="RefSeq" id="WP_073282860.1">
    <property type="nucleotide sequence ID" value="NZ_FRAS01000006.1"/>
</dbReference>
<keyword evidence="1" id="KW-0812">Transmembrane</keyword>
<dbReference type="STRING" id="1121959.SAMN02746009_01590"/>
<dbReference type="Proteomes" id="UP000183947">
    <property type="component" value="Unassembled WGS sequence"/>
</dbReference>
<keyword evidence="3" id="KW-1185">Reference proteome</keyword>
<evidence type="ECO:0000313" key="2">
    <source>
        <dbReference type="EMBL" id="SHK80174.1"/>
    </source>
</evidence>
<keyword evidence="1" id="KW-1133">Transmembrane helix</keyword>
<protein>
    <submittedName>
        <fullName evidence="2">Uncharacterized protein</fullName>
    </submittedName>
</protein>
<organism evidence="2 3">
    <name type="scientific">Hymenobacter psychrotolerans DSM 18569</name>
    <dbReference type="NCBI Taxonomy" id="1121959"/>
    <lineage>
        <taxon>Bacteria</taxon>
        <taxon>Pseudomonadati</taxon>
        <taxon>Bacteroidota</taxon>
        <taxon>Cytophagia</taxon>
        <taxon>Cytophagales</taxon>
        <taxon>Hymenobacteraceae</taxon>
        <taxon>Hymenobacter</taxon>
    </lineage>
</organism>
<feature type="transmembrane region" description="Helical" evidence="1">
    <location>
        <begin position="50"/>
        <end position="72"/>
    </location>
</feature>
<gene>
    <name evidence="2" type="ORF">SAMN02746009_01590</name>
</gene>
<evidence type="ECO:0000256" key="1">
    <source>
        <dbReference type="SAM" id="Phobius"/>
    </source>
</evidence>
<reference evidence="3" key="1">
    <citation type="submission" date="2016-11" db="EMBL/GenBank/DDBJ databases">
        <authorList>
            <person name="Varghese N."/>
            <person name="Submissions S."/>
        </authorList>
    </citation>
    <scope>NUCLEOTIDE SEQUENCE [LARGE SCALE GENOMIC DNA]</scope>
    <source>
        <strain evidence="3">DSM 18569</strain>
    </source>
</reference>
<name>A0A1M6VFN7_9BACT</name>
<evidence type="ECO:0000313" key="3">
    <source>
        <dbReference type="Proteomes" id="UP000183947"/>
    </source>
</evidence>
<dbReference type="EMBL" id="FRAS01000006">
    <property type="protein sequence ID" value="SHK80174.1"/>
    <property type="molecule type" value="Genomic_DNA"/>
</dbReference>
<proteinExistence type="predicted"/>
<accession>A0A1M6VFN7</accession>